<evidence type="ECO:0000313" key="2">
    <source>
        <dbReference type="EMBL" id="EEJ43356.1"/>
    </source>
</evidence>
<dbReference type="NCBIfam" id="TIGR04370">
    <property type="entry name" value="glyco_rpt_poly"/>
    <property type="match status" value="1"/>
</dbReference>
<feature type="transmembrane region" description="Helical" evidence="1">
    <location>
        <begin position="41"/>
        <end position="59"/>
    </location>
</feature>
<keyword evidence="1" id="KW-0812">Transmembrane</keyword>
<feature type="transmembrane region" description="Helical" evidence="1">
    <location>
        <begin position="334"/>
        <end position="353"/>
    </location>
</feature>
<organism evidence="2 3">
    <name type="scientific">Leuconostoc mesenteroides subsp. cremoris ATCC 19254</name>
    <dbReference type="NCBI Taxonomy" id="586220"/>
    <lineage>
        <taxon>Bacteria</taxon>
        <taxon>Bacillati</taxon>
        <taxon>Bacillota</taxon>
        <taxon>Bacilli</taxon>
        <taxon>Lactobacillales</taxon>
        <taxon>Lactobacillaceae</taxon>
        <taxon>Leuconostoc</taxon>
    </lineage>
</organism>
<comment type="caution">
    <text evidence="2">The sequence shown here is derived from an EMBL/GenBank/DDBJ whole genome shotgun (WGS) entry which is preliminary data.</text>
</comment>
<dbReference type="HOGENOM" id="CLU_053507_0_0_9"/>
<gene>
    <name evidence="2" type="ORF">HMPREF0555_0064</name>
</gene>
<feature type="transmembrane region" description="Helical" evidence="1">
    <location>
        <begin position="310"/>
        <end position="328"/>
    </location>
</feature>
<feature type="transmembrane region" description="Helical" evidence="1">
    <location>
        <begin position="283"/>
        <end position="303"/>
    </location>
</feature>
<dbReference type="EMBL" id="ACKV01000002">
    <property type="protein sequence ID" value="EEJ43356.1"/>
    <property type="molecule type" value="Genomic_DNA"/>
</dbReference>
<evidence type="ECO:0000256" key="1">
    <source>
        <dbReference type="SAM" id="Phobius"/>
    </source>
</evidence>
<proteinExistence type="predicted"/>
<keyword evidence="1" id="KW-1133">Transmembrane helix</keyword>
<evidence type="ECO:0008006" key="4">
    <source>
        <dbReference type="Google" id="ProtNLM"/>
    </source>
</evidence>
<feature type="transmembrane region" description="Helical" evidence="1">
    <location>
        <begin position="173"/>
        <end position="193"/>
    </location>
</feature>
<accession>C2KHE8</accession>
<dbReference type="AlphaFoldDB" id="C2KHE8"/>
<keyword evidence="1" id="KW-0472">Membrane</keyword>
<name>C2KHE8_LEUMC</name>
<protein>
    <recommendedName>
        <fullName evidence="4">Oligosaccharide repeat unit polymerase</fullName>
    </recommendedName>
</protein>
<reference evidence="2 3" key="1">
    <citation type="submission" date="2009-04" db="EMBL/GenBank/DDBJ databases">
        <authorList>
            <person name="Qin X."/>
            <person name="Bachman B."/>
            <person name="Battles P."/>
            <person name="Bell A."/>
            <person name="Bess C."/>
            <person name="Bickham C."/>
            <person name="Chaboub L."/>
            <person name="Chen D."/>
            <person name="Coyle M."/>
            <person name="Deiros D.R."/>
            <person name="Dinh H."/>
            <person name="Forbes L."/>
            <person name="Fowler G."/>
            <person name="Francisco L."/>
            <person name="Fu Q."/>
            <person name="Gubbala S."/>
            <person name="Hale W."/>
            <person name="Han Y."/>
            <person name="Hemphill L."/>
            <person name="Highlander S.K."/>
            <person name="Hirani K."/>
            <person name="Hogues M."/>
            <person name="Jackson L."/>
            <person name="Jakkamsetti A."/>
            <person name="Javaid M."/>
            <person name="Jiang H."/>
            <person name="Korchina V."/>
            <person name="Kovar C."/>
            <person name="Lara F."/>
            <person name="Lee S."/>
            <person name="Mata R."/>
            <person name="Mathew T."/>
            <person name="Moen C."/>
            <person name="Morales K."/>
            <person name="Munidasa M."/>
            <person name="Nazareth L."/>
            <person name="Ngo R."/>
            <person name="Nguyen L."/>
            <person name="Okwuonu G."/>
            <person name="Ongeri F."/>
            <person name="Patil S."/>
            <person name="Petrosino J."/>
            <person name="Pham C."/>
            <person name="Pham P."/>
            <person name="Pu L.-L."/>
            <person name="Puazo M."/>
            <person name="Raj R."/>
            <person name="Reid J."/>
            <person name="Rouhana J."/>
            <person name="Saada N."/>
            <person name="Shang Y."/>
            <person name="Simmons D."/>
            <person name="Thornton R."/>
            <person name="Warren J."/>
            <person name="Weissenberger G."/>
            <person name="Zhang J."/>
            <person name="Zhang L."/>
            <person name="Zhou C."/>
            <person name="Zhu D."/>
            <person name="Muzny D."/>
            <person name="Worley K."/>
            <person name="Gibbs R."/>
        </authorList>
    </citation>
    <scope>NUCLEOTIDE SEQUENCE [LARGE SCALE GENOMIC DNA]</scope>
    <source>
        <strain evidence="2 3">ATCC 19254</strain>
    </source>
</reference>
<sequence length="363" mass="41167">MLAVLVFAMTAPLLKLLQKNGVSNELRQKSVSEFSYKKSKLFVIIITGLAILSPFYSVFKNGIHIQDLLNFQELISYNSTVAQNRYSGGNNTGGAINSLLLVFLYAAPMVGGTHRGLFKEEKISYITFFPSILTVILTNTKAGMIASVVVFLAGWIIGQTVQHRQPKVDFKNFIFTIFFAVVLVIFLLFAMLLRIGDFSSYMLTSIWDKFMMYAFGDVPAFNSWLTNFQAVSYGFGKNTFIGIFNLLGLSERVQGLYTDVVYLPKTGLVTNVFSAYRALNMDFSWYGSMIFILFFCFIATICFSRVSHGGLLTISGFILMNFYFFTMYAKFTSIWTYSSYIFALCLYGMYLIIIKTKKRSWVN</sequence>
<evidence type="ECO:0000313" key="3">
    <source>
        <dbReference type="Proteomes" id="UP000004283"/>
    </source>
</evidence>
<dbReference type="Proteomes" id="UP000004283">
    <property type="component" value="Unassembled WGS sequence"/>
</dbReference>